<feature type="domain" description="DUF397" evidence="1">
    <location>
        <begin position="27"/>
        <end position="80"/>
    </location>
</feature>
<sequence length="89" mass="9244">MTTSDTEPQDTPADSPAWLPAIALPDLAWRKATASNPSGDCVEVAALPDGDVAVRNSRAPHGPALVYTRAELAAFVDGVRGGEFDDLAP</sequence>
<protein>
    <submittedName>
        <fullName evidence="2">Transcriptional regulator</fullName>
    </submittedName>
</protein>
<dbReference type="RefSeq" id="WP_147102632.1">
    <property type="nucleotide sequence ID" value="NZ_BJVJ01000005.1"/>
</dbReference>
<evidence type="ECO:0000313" key="3">
    <source>
        <dbReference type="Proteomes" id="UP000321685"/>
    </source>
</evidence>
<comment type="caution">
    <text evidence="2">The sequence shown here is derived from an EMBL/GenBank/DDBJ whole genome shotgun (WGS) entry which is preliminary data.</text>
</comment>
<dbReference type="Proteomes" id="UP000321685">
    <property type="component" value="Unassembled WGS sequence"/>
</dbReference>
<proteinExistence type="predicted"/>
<reference evidence="2 3" key="1">
    <citation type="submission" date="2019-07" db="EMBL/GenBank/DDBJ databases">
        <title>Whole genome shotgun sequence of Pseudonocardia sulfidoxydans NBRC 16205.</title>
        <authorList>
            <person name="Hosoyama A."/>
            <person name="Uohara A."/>
            <person name="Ohji S."/>
            <person name="Ichikawa N."/>
        </authorList>
    </citation>
    <scope>NUCLEOTIDE SEQUENCE [LARGE SCALE GENOMIC DNA]</scope>
    <source>
        <strain evidence="2 3">NBRC 16205</strain>
    </source>
</reference>
<evidence type="ECO:0000313" key="2">
    <source>
        <dbReference type="EMBL" id="GEL21915.1"/>
    </source>
</evidence>
<dbReference type="InterPro" id="IPR007278">
    <property type="entry name" value="DUF397"/>
</dbReference>
<keyword evidence="3" id="KW-1185">Reference proteome</keyword>
<gene>
    <name evidence="2" type="ORF">PSU4_08690</name>
</gene>
<dbReference type="OrthoDB" id="4558943at2"/>
<dbReference type="Pfam" id="PF04149">
    <property type="entry name" value="DUF397"/>
    <property type="match status" value="1"/>
</dbReference>
<accession>A0A511DAU0</accession>
<dbReference type="AlphaFoldDB" id="A0A511DAU0"/>
<organism evidence="2 3">
    <name type="scientific">Pseudonocardia sulfidoxydans NBRC 16205</name>
    <dbReference type="NCBI Taxonomy" id="1223511"/>
    <lineage>
        <taxon>Bacteria</taxon>
        <taxon>Bacillati</taxon>
        <taxon>Actinomycetota</taxon>
        <taxon>Actinomycetes</taxon>
        <taxon>Pseudonocardiales</taxon>
        <taxon>Pseudonocardiaceae</taxon>
        <taxon>Pseudonocardia</taxon>
    </lineage>
</organism>
<dbReference type="EMBL" id="BJVJ01000005">
    <property type="protein sequence ID" value="GEL21915.1"/>
    <property type="molecule type" value="Genomic_DNA"/>
</dbReference>
<name>A0A511DAU0_9PSEU</name>
<evidence type="ECO:0000259" key="1">
    <source>
        <dbReference type="Pfam" id="PF04149"/>
    </source>
</evidence>